<sequence>MPSGMVFRGASLASRGGADLPRVNRDLQRLWDESGARDVREFGEFLEQRRLIGGEPWPALTRVQVPAYRGDGTSRVFPGESLPADLNRVVAHVLHGWRDQPRRGEEVVKHSEDSRMGHTWDSQRVRASKFPKSWSDQKIAHAVVETLENPEYYEPATRNGRRRVFRNFEGVTVKAEYTVVNGTAKDGSVSVYPVDQVGRKAVRHGN</sequence>
<proteinExistence type="predicted"/>
<dbReference type="EMBL" id="WBZJ01000001">
    <property type="protein sequence ID" value="KAB3522769.1"/>
    <property type="molecule type" value="Genomic_DNA"/>
</dbReference>
<accession>A0ABQ6VEE5</accession>
<gene>
    <name evidence="1" type="ORF">F8377_00935</name>
</gene>
<reference evidence="1 2" key="1">
    <citation type="submission" date="2019-10" db="EMBL/GenBank/DDBJ databases">
        <title>Corynebacterium sp novel species isolated from the respiratory tract of Marmot.</title>
        <authorList>
            <person name="Zhang G."/>
        </authorList>
    </citation>
    <scope>NUCLEOTIDE SEQUENCE [LARGE SCALE GENOMIC DNA]</scope>
    <source>
        <strain evidence="1 2">336</strain>
    </source>
</reference>
<protein>
    <submittedName>
        <fullName evidence="1">EndoU domain-containing protein</fullName>
    </submittedName>
</protein>
<evidence type="ECO:0000313" key="1">
    <source>
        <dbReference type="EMBL" id="KAB3522769.1"/>
    </source>
</evidence>
<name>A0ABQ6VEE5_9CORY</name>
<keyword evidence="2" id="KW-1185">Reference proteome</keyword>
<evidence type="ECO:0000313" key="2">
    <source>
        <dbReference type="Proteomes" id="UP000436181"/>
    </source>
</evidence>
<organism evidence="1 2">
    <name type="scientific">Corynebacterium zhongnanshanii</name>
    <dbReference type="NCBI Taxonomy" id="2768834"/>
    <lineage>
        <taxon>Bacteria</taxon>
        <taxon>Bacillati</taxon>
        <taxon>Actinomycetota</taxon>
        <taxon>Actinomycetes</taxon>
        <taxon>Mycobacteriales</taxon>
        <taxon>Corynebacteriaceae</taxon>
        <taxon>Corynebacterium</taxon>
    </lineage>
</organism>
<comment type="caution">
    <text evidence="1">The sequence shown here is derived from an EMBL/GenBank/DDBJ whole genome shotgun (WGS) entry which is preliminary data.</text>
</comment>
<dbReference type="Proteomes" id="UP000436181">
    <property type="component" value="Unassembled WGS sequence"/>
</dbReference>